<feature type="domain" description="Sulfotransferase" evidence="5">
    <location>
        <begin position="351"/>
        <end position="463"/>
    </location>
</feature>
<keyword evidence="7" id="KW-1185">Reference proteome</keyword>
<gene>
    <name evidence="6" type="ORF">HID58_081149</name>
</gene>
<feature type="compositionally biased region" description="Basic and acidic residues" evidence="4">
    <location>
        <begin position="14"/>
        <end position="25"/>
    </location>
</feature>
<reference evidence="6 7" key="1">
    <citation type="submission" date="2021-05" db="EMBL/GenBank/DDBJ databases">
        <title>Genome Assembly of Synthetic Allotetraploid Brassica napus Reveals Homoeologous Exchanges between Subgenomes.</title>
        <authorList>
            <person name="Davis J.T."/>
        </authorList>
    </citation>
    <scope>NUCLEOTIDE SEQUENCE [LARGE SCALE GENOMIC DNA]</scope>
    <source>
        <strain evidence="7">cv. Da-Ae</strain>
        <tissue evidence="6">Seedling</tissue>
    </source>
</reference>
<dbReference type="EC" id="2.8.2.-" evidence="3"/>
<evidence type="ECO:0000256" key="2">
    <source>
        <dbReference type="ARBA" id="ARBA00022679"/>
    </source>
</evidence>
<dbReference type="EMBL" id="JAGKQM010000018">
    <property type="protein sequence ID" value="KAH0863938.1"/>
    <property type="molecule type" value="Genomic_DNA"/>
</dbReference>
<comment type="similarity">
    <text evidence="1 3">Belongs to the sulfotransferase 1 family.</text>
</comment>
<dbReference type="Gene3D" id="3.40.50.300">
    <property type="entry name" value="P-loop containing nucleotide triphosphate hydrolases"/>
    <property type="match status" value="3"/>
</dbReference>
<comment type="caution">
    <text evidence="6">The sequence shown here is derived from an EMBL/GenBank/DDBJ whole genome shotgun (WGS) entry which is preliminary data.</text>
</comment>
<organism evidence="6 7">
    <name type="scientific">Brassica napus</name>
    <name type="common">Rape</name>
    <dbReference type="NCBI Taxonomy" id="3708"/>
    <lineage>
        <taxon>Eukaryota</taxon>
        <taxon>Viridiplantae</taxon>
        <taxon>Streptophyta</taxon>
        <taxon>Embryophyta</taxon>
        <taxon>Tracheophyta</taxon>
        <taxon>Spermatophyta</taxon>
        <taxon>Magnoliopsida</taxon>
        <taxon>eudicotyledons</taxon>
        <taxon>Gunneridae</taxon>
        <taxon>Pentapetalae</taxon>
        <taxon>rosids</taxon>
        <taxon>malvids</taxon>
        <taxon>Brassicales</taxon>
        <taxon>Brassicaceae</taxon>
        <taxon>Brassiceae</taxon>
        <taxon>Brassica</taxon>
    </lineage>
</organism>
<dbReference type="Proteomes" id="UP000824890">
    <property type="component" value="Unassembled WGS sequence"/>
</dbReference>
<evidence type="ECO:0000313" key="7">
    <source>
        <dbReference type="Proteomes" id="UP000824890"/>
    </source>
</evidence>
<dbReference type="PANTHER" id="PTHR11783">
    <property type="entry name" value="SULFOTRANSFERASE SULT"/>
    <property type="match status" value="1"/>
</dbReference>
<dbReference type="InterPro" id="IPR027417">
    <property type="entry name" value="P-loop_NTPase"/>
</dbReference>
<accession>A0ABQ7Y9J2</accession>
<feature type="domain" description="Sulfotransferase" evidence="5">
    <location>
        <begin position="469"/>
        <end position="515"/>
    </location>
</feature>
<evidence type="ECO:0000256" key="1">
    <source>
        <dbReference type="ARBA" id="ARBA00005771"/>
    </source>
</evidence>
<evidence type="ECO:0000259" key="5">
    <source>
        <dbReference type="Pfam" id="PF00685"/>
    </source>
</evidence>
<proteinExistence type="inferred from homology"/>
<sequence length="518" mass="59351">MIQKIRFKQNSQKKMSEKELPENVRGDNISEETKSLISSLPWNKDCLGKLYNYEGCWYYPNTLQGVLNFQKGFKPQETDIIIASFPKSGTTWLKALTIALFERFKNSSSSDVPHPLQSDNPHGILPFLELHLYLKSSTPDLTELSSSPRLFSTHMPFHTLRVPFKDSSPCKFVYVCRDVKDVLVSHWHFRCAYFQNGLDKSILESSFESLCMGDGSFGPFWEHVLSYWRGSLEDPEHVLFMRYEELKSEPSAQVKRLAEFLGCPFTKEEEEGGSVDKILELCSLRSLSREVGDSKNHLTPEMENKIDMIVEEKYKGSDFLGKIYNYQGCWYYPNTLQGVLNFQKGFKPQETDIIIASFPKSGNTWLKALTIALFVRLNNTSSSSDALHPLQSDNPHGLAPFLETILYLNSSTPDVTKFPSPRLFSTHMPLHTLQEPFKDSSTCKIVYVYRNVKDVLVSLWHFSGLEINKTGKASNNMHHSVFFRKGEVGDFKNHLTPEMENKIDMIVEEKYKGSGLKF</sequence>
<evidence type="ECO:0000313" key="6">
    <source>
        <dbReference type="EMBL" id="KAH0863938.1"/>
    </source>
</evidence>
<evidence type="ECO:0000256" key="3">
    <source>
        <dbReference type="RuleBase" id="RU361155"/>
    </source>
</evidence>
<feature type="region of interest" description="Disordered" evidence="4">
    <location>
        <begin position="1"/>
        <end position="26"/>
    </location>
</feature>
<keyword evidence="2 3" id="KW-0808">Transferase</keyword>
<dbReference type="Pfam" id="PF00685">
    <property type="entry name" value="Sulfotransfer_1"/>
    <property type="match status" value="3"/>
</dbReference>
<dbReference type="InterPro" id="IPR000863">
    <property type="entry name" value="Sulfotransferase_dom"/>
</dbReference>
<feature type="domain" description="Sulfotransferase" evidence="5">
    <location>
        <begin position="78"/>
        <end position="288"/>
    </location>
</feature>
<protein>
    <recommendedName>
        <fullName evidence="3">Sulfotransferase</fullName>
        <ecNumber evidence="3">2.8.2.-</ecNumber>
    </recommendedName>
</protein>
<name>A0ABQ7Y9J2_BRANA</name>
<dbReference type="SUPFAM" id="SSF52540">
    <property type="entry name" value="P-loop containing nucleoside triphosphate hydrolases"/>
    <property type="match status" value="2"/>
</dbReference>
<evidence type="ECO:0000256" key="4">
    <source>
        <dbReference type="SAM" id="MobiDB-lite"/>
    </source>
</evidence>